<dbReference type="InterPro" id="IPR003423">
    <property type="entry name" value="OMP_efflux"/>
</dbReference>
<dbReference type="PANTHER" id="PTHR30203">
    <property type="entry name" value="OUTER MEMBRANE CATION EFFLUX PROTEIN"/>
    <property type="match status" value="1"/>
</dbReference>
<keyword evidence="2" id="KW-0472">Membrane</keyword>
<dbReference type="Gene3D" id="1.20.1600.10">
    <property type="entry name" value="Outer membrane efflux proteins (OEP)"/>
    <property type="match status" value="1"/>
</dbReference>
<dbReference type="Proteomes" id="UP001317705">
    <property type="component" value="Chromosome"/>
</dbReference>
<keyword evidence="2 3" id="KW-0449">Lipoprotein</keyword>
<evidence type="ECO:0000313" key="4">
    <source>
        <dbReference type="Proteomes" id="UP001317705"/>
    </source>
</evidence>
<keyword evidence="2" id="KW-0564">Palmitate</keyword>
<dbReference type="Pfam" id="PF02321">
    <property type="entry name" value="OEP"/>
    <property type="match status" value="2"/>
</dbReference>
<gene>
    <name evidence="3" type="ORF">GURASL_18930</name>
</gene>
<evidence type="ECO:0000313" key="3">
    <source>
        <dbReference type="EMBL" id="BDV42970.1"/>
    </source>
</evidence>
<keyword evidence="2" id="KW-0812">Transmembrane</keyword>
<comment type="similarity">
    <text evidence="1 2">Belongs to the outer membrane factor (OMF) (TC 1.B.17) family.</text>
</comment>
<name>A0ABN6VRK4_9BACT</name>
<feature type="chain" id="PRO_5044976383" evidence="2">
    <location>
        <begin position="24"/>
        <end position="486"/>
    </location>
</feature>
<dbReference type="NCBIfam" id="TIGR01845">
    <property type="entry name" value="outer_NodT"/>
    <property type="match status" value="1"/>
</dbReference>
<comment type="subcellular location">
    <subcellularLocation>
        <location evidence="2">Cell membrane</location>
        <topology evidence="2">Lipid-anchor</topology>
    </subcellularLocation>
</comment>
<keyword evidence="2" id="KW-1134">Transmembrane beta strand</keyword>
<proteinExistence type="inferred from homology"/>
<evidence type="ECO:0000256" key="2">
    <source>
        <dbReference type="RuleBase" id="RU362097"/>
    </source>
</evidence>
<reference evidence="3 4" key="1">
    <citation type="submission" date="2022-12" db="EMBL/GenBank/DDBJ databases">
        <title>Polyphasic characterization of Geotalea uranireducens NIT-SL11 newly isolated from a complex of sewage sludge and microbially reduced graphene oxide.</title>
        <authorList>
            <person name="Xie L."/>
            <person name="Yoshida N."/>
            <person name="Meng L."/>
        </authorList>
    </citation>
    <scope>NUCLEOTIDE SEQUENCE [LARGE SCALE GENOMIC DNA]</scope>
    <source>
        <strain evidence="3 4">NIT-SL11</strain>
    </source>
</reference>
<keyword evidence="2" id="KW-0732">Signal</keyword>
<dbReference type="PANTHER" id="PTHR30203:SF33">
    <property type="entry name" value="BLR4455 PROTEIN"/>
    <property type="match status" value="1"/>
</dbReference>
<evidence type="ECO:0000256" key="1">
    <source>
        <dbReference type="ARBA" id="ARBA00007613"/>
    </source>
</evidence>
<dbReference type="EMBL" id="AP027151">
    <property type="protein sequence ID" value="BDV42970.1"/>
    <property type="molecule type" value="Genomic_DNA"/>
</dbReference>
<keyword evidence="4" id="KW-1185">Reference proteome</keyword>
<dbReference type="InterPro" id="IPR010131">
    <property type="entry name" value="MdtP/NodT-like"/>
</dbReference>
<dbReference type="Gene3D" id="2.20.200.10">
    <property type="entry name" value="Outer membrane efflux proteins (OEP)"/>
    <property type="match status" value="1"/>
</dbReference>
<feature type="signal peptide" evidence="2">
    <location>
        <begin position="1"/>
        <end position="23"/>
    </location>
</feature>
<sequence length="486" mass="52225">MFITTGFRRALLSALATPILLSACTVGPEYVRPPATPVMPTAYKELNGWKTAQPRDASLMGTWWELFNDPQLTALEEQVVISNQNVLAAEARYRQARALIQATRAGYFPTVTVGASAINSRQSANLGSRTTSQSATTTETLPIDFSWEADLWGRIRRSVEASTASAQASAADLAAARLSAQAGLAQAYFQLRTLDSQKRFLETTVSYYQKSLQLTRNRYTSGVVARSDVLQAETQLKSAQAQAIDVGVQRAQQEHAIALLIGKPAAELTIPFSPLDAVPPPIPVGLPSALLERRPDIAAAERQMAAANAQIGATEAAWYPTVTLSASGGLQATGLSHWLTWPSRFWSVGPAVSETVYDGGLRRAQDEQARAAYEASVATYRQTVLTGFQEVEDNLAALRILEEEAGVQDETVAAARQTVAITDNQYRAGTVSYLNVLVAQTTEVANELTAIGIRGRRMIASVLLIQALGGGWNAGSLTAGGEQDRK</sequence>
<dbReference type="RefSeq" id="WP_282003723.1">
    <property type="nucleotide sequence ID" value="NZ_AP027151.1"/>
</dbReference>
<dbReference type="SUPFAM" id="SSF56954">
    <property type="entry name" value="Outer membrane efflux proteins (OEP)"/>
    <property type="match status" value="1"/>
</dbReference>
<accession>A0ABN6VRK4</accession>
<protein>
    <submittedName>
        <fullName evidence="3">Outer membrane efflux lipoprotein</fullName>
    </submittedName>
</protein>
<organism evidence="3 4">
    <name type="scientific">Geotalea uraniireducens</name>
    <dbReference type="NCBI Taxonomy" id="351604"/>
    <lineage>
        <taxon>Bacteria</taxon>
        <taxon>Pseudomonadati</taxon>
        <taxon>Thermodesulfobacteriota</taxon>
        <taxon>Desulfuromonadia</taxon>
        <taxon>Geobacterales</taxon>
        <taxon>Geobacteraceae</taxon>
        <taxon>Geotalea</taxon>
    </lineage>
</organism>